<dbReference type="RefSeq" id="WP_420904023.1">
    <property type="nucleotide sequence ID" value="NZ_BAAFGK010000002.1"/>
</dbReference>
<accession>A0ABQ0C5Z7</accession>
<dbReference type="EMBL" id="BAAFGK010000002">
    <property type="protein sequence ID" value="GAB0056311.1"/>
    <property type="molecule type" value="Genomic_DNA"/>
</dbReference>
<sequence length="100" mass="10387">MKVKQTALIAVAALGAGLFITVLIGLLVRPGAPAPVFTLPIATNPSPHAQPIDPALGKIIRERQSQLSGLRTPVVREVGPIPLTMLGFSETTAAGARDSR</sequence>
<protein>
    <submittedName>
        <fullName evidence="1">Uncharacterized protein</fullName>
    </submittedName>
</protein>
<name>A0ABQ0C5Z7_9PROT</name>
<comment type="caution">
    <text evidence="1">The sequence shown here is derived from an EMBL/GenBank/DDBJ whole genome shotgun (WGS) entry which is preliminary data.</text>
</comment>
<organism evidence="1 2">
    <name type="scientific">Candidatus Magnetaquiglobus chichijimensis</name>
    <dbReference type="NCBI Taxonomy" id="3141448"/>
    <lineage>
        <taxon>Bacteria</taxon>
        <taxon>Pseudomonadati</taxon>
        <taxon>Pseudomonadota</taxon>
        <taxon>Magnetococcia</taxon>
        <taxon>Magnetococcales</taxon>
        <taxon>Candidatus Magnetaquicoccaceae</taxon>
        <taxon>Candidatus Magnetaquiglobus</taxon>
    </lineage>
</organism>
<gene>
    <name evidence="1" type="ORF">SIID45300_00617</name>
</gene>
<evidence type="ECO:0000313" key="2">
    <source>
        <dbReference type="Proteomes" id="UP001628193"/>
    </source>
</evidence>
<evidence type="ECO:0000313" key="1">
    <source>
        <dbReference type="EMBL" id="GAB0056311.1"/>
    </source>
</evidence>
<dbReference type="Proteomes" id="UP001628193">
    <property type="component" value="Unassembled WGS sequence"/>
</dbReference>
<reference evidence="1 2" key="1">
    <citation type="submission" date="2024-09" db="EMBL/GenBank/DDBJ databases">
        <title>Draft genome sequence of Candidatus Magnetaquicoccaceae bacterium FCR-1.</title>
        <authorList>
            <person name="Shimoshige H."/>
            <person name="Shimamura S."/>
            <person name="Taoka A."/>
            <person name="Kobayashi H."/>
            <person name="Maekawa T."/>
        </authorList>
    </citation>
    <scope>NUCLEOTIDE SEQUENCE [LARGE SCALE GENOMIC DNA]</scope>
    <source>
        <strain evidence="1 2">FCR-1</strain>
    </source>
</reference>
<proteinExistence type="predicted"/>
<keyword evidence="2" id="KW-1185">Reference proteome</keyword>